<dbReference type="AlphaFoldDB" id="A0A1P8V177"/>
<reference evidence="2 3" key="1">
    <citation type="submission" date="2016-04" db="EMBL/GenBank/DDBJ databases">
        <title>Deep-sea bacteria in the southern Pacific.</title>
        <authorList>
            <person name="Tang K."/>
        </authorList>
    </citation>
    <scope>NUCLEOTIDE SEQUENCE [LARGE SCALE GENOMIC DNA]</scope>
    <source>
        <strain evidence="2 3">JLT2014</strain>
        <plasmid evidence="3">ppaby7</plasmid>
    </source>
</reference>
<dbReference type="Proteomes" id="UP000187059">
    <property type="component" value="Plasmid pPABY7"/>
</dbReference>
<protein>
    <recommendedName>
        <fullName evidence="4">TRAP transporter solute receptor, TAXI family</fullName>
    </recommendedName>
</protein>
<keyword evidence="2" id="KW-0614">Plasmid</keyword>
<name>A0A1P8V177_9RHOB</name>
<dbReference type="EMBL" id="CP015097">
    <property type="protein sequence ID" value="APZ55403.1"/>
    <property type="molecule type" value="Genomic_DNA"/>
</dbReference>
<dbReference type="SUPFAM" id="SSF53850">
    <property type="entry name" value="Periplasmic binding protein-like II"/>
    <property type="match status" value="1"/>
</dbReference>
<gene>
    <name evidence="2" type="ORF">Ga0080574_TMP5121</name>
</gene>
<accession>A0A1P8V177</accession>
<keyword evidence="1" id="KW-0732">Signal</keyword>
<dbReference type="RefSeq" id="WP_076706345.1">
    <property type="nucleotide sequence ID" value="NZ_CP015097.1"/>
</dbReference>
<dbReference type="PANTHER" id="PTHR42941">
    <property type="entry name" value="SLL1037 PROTEIN"/>
    <property type="match status" value="1"/>
</dbReference>
<feature type="chain" id="PRO_5012953032" description="TRAP transporter solute receptor, TAXI family" evidence="1">
    <location>
        <begin position="23"/>
        <end position="320"/>
    </location>
</feature>
<sequence length="320" mass="33667" precursor="true">MKHAIAGTILSAGLIAAGGAHAEDILFGSTSASSSHYGYIVAVGKLINESDAGINATVVETGAAMDNIRRMERGQMDLGIITTNVVQHAVSGTHEFEGKPQDLQMLWVYAPSPQNVIMRADSGVESLEDLSGVRLNPGIKGSATETTTEAVFDVLGIKPEYVRGSTTDIIDSIKDNRLPGYVKSGSPTALDSSTMDLSTATDIKILGLTPEQAEKIQANMPDISIMDVAAGVAEGIPAYTIWSFGVGIAAPSTMSEETAYQIVKAVMTDESVQGNAMASVKGADLAQMTLDYSTVPLHPGAVRWFEENGHTVPDKLKPAN</sequence>
<feature type="signal peptide" evidence="1">
    <location>
        <begin position="1"/>
        <end position="22"/>
    </location>
</feature>
<geneLocation type="plasmid" evidence="3">
    <name>ppaby7</name>
</geneLocation>
<dbReference type="Pfam" id="PF16868">
    <property type="entry name" value="NMT1_3"/>
    <property type="match status" value="1"/>
</dbReference>
<dbReference type="KEGG" id="paby:Ga0080574_TMP5121"/>
<evidence type="ECO:0000313" key="2">
    <source>
        <dbReference type="EMBL" id="APZ55403.1"/>
    </source>
</evidence>
<evidence type="ECO:0008006" key="4">
    <source>
        <dbReference type="Google" id="ProtNLM"/>
    </source>
</evidence>
<proteinExistence type="predicted"/>
<keyword evidence="3" id="KW-1185">Reference proteome</keyword>
<organism evidence="2 3">
    <name type="scientific">Salipiger abyssi</name>
    <dbReference type="NCBI Taxonomy" id="1250539"/>
    <lineage>
        <taxon>Bacteria</taxon>
        <taxon>Pseudomonadati</taxon>
        <taxon>Pseudomonadota</taxon>
        <taxon>Alphaproteobacteria</taxon>
        <taxon>Rhodobacterales</taxon>
        <taxon>Roseobacteraceae</taxon>
        <taxon>Salipiger</taxon>
    </lineage>
</organism>
<evidence type="ECO:0000313" key="3">
    <source>
        <dbReference type="Proteomes" id="UP000187059"/>
    </source>
</evidence>
<dbReference type="OrthoDB" id="9776669at2"/>
<evidence type="ECO:0000256" key="1">
    <source>
        <dbReference type="SAM" id="SignalP"/>
    </source>
</evidence>
<dbReference type="NCBIfam" id="TIGR02122">
    <property type="entry name" value="TRAP_TAXI"/>
    <property type="match status" value="1"/>
</dbReference>
<dbReference type="InterPro" id="IPR011852">
    <property type="entry name" value="TRAP_TAXI"/>
</dbReference>
<dbReference type="PANTHER" id="PTHR42941:SF1">
    <property type="entry name" value="SLL1037 PROTEIN"/>
    <property type="match status" value="1"/>
</dbReference>
<dbReference type="Gene3D" id="3.40.190.10">
    <property type="entry name" value="Periplasmic binding protein-like II"/>
    <property type="match status" value="2"/>
</dbReference>